<gene>
    <name evidence="1" type="ORF">HHL21_07175</name>
</gene>
<dbReference type="EMBL" id="JABBGG010000003">
    <property type="protein sequence ID" value="NML60868.1"/>
    <property type="molecule type" value="Genomic_DNA"/>
</dbReference>
<comment type="caution">
    <text evidence="1">The sequence shown here is derived from an EMBL/GenBank/DDBJ whole genome shotgun (WGS) entry which is preliminary data.</text>
</comment>
<dbReference type="Gene3D" id="2.40.10.120">
    <property type="match status" value="1"/>
</dbReference>
<sequence>MNDTSVKTASCGNISAEPGRDAVWCRERLRLAVAASGTKLESAGDNFSQETVRNYLRGDGLGQQLRRLEAILPAQANDAARQVMTAGKQALVELAGDSPLTEDGKFGLEALILLTGRPVLKTVNGDINLNDPRASEWRDRFYLLQRPPGDLAQRIAAVGRVDSHGRHVGTGFVAGAGLILTNRHVIQAFAEPIAGTNEWHLDAEVTIDFADAPNGINIASRFRILRIVAAGPHVIGNRGQNGLTALDAALLQVESINEAGTTLPLPVPLSPHENLLGALGELVVIGYPARPGNLPTGVDGSIDAAVVARLGELFDEYGVRTVAPGAPGWQKWTDGGWAFEHDATTLGGSSGSCVLSFDGQAVGLHFGGAWLRTNYAHGLARLRNTNTFLSTDKLAWTVR</sequence>
<organism evidence="1 2">
    <name type="scientific">Massilia polaris</name>
    <dbReference type="NCBI Taxonomy" id="2728846"/>
    <lineage>
        <taxon>Bacteria</taxon>
        <taxon>Pseudomonadati</taxon>
        <taxon>Pseudomonadota</taxon>
        <taxon>Betaproteobacteria</taxon>
        <taxon>Burkholderiales</taxon>
        <taxon>Oxalobacteraceae</taxon>
        <taxon>Telluria group</taxon>
        <taxon>Massilia</taxon>
    </lineage>
</organism>
<evidence type="ECO:0000313" key="1">
    <source>
        <dbReference type="EMBL" id="NML60868.1"/>
    </source>
</evidence>
<reference evidence="1 2" key="1">
    <citation type="submission" date="2020-04" db="EMBL/GenBank/DDBJ databases">
        <title>Massilia sp. RP-1-19 isolated from soil.</title>
        <authorList>
            <person name="Dahal R.H."/>
        </authorList>
    </citation>
    <scope>NUCLEOTIDE SEQUENCE [LARGE SCALE GENOMIC DNA]</scope>
    <source>
        <strain evidence="1 2">RP-1-19</strain>
    </source>
</reference>
<dbReference type="Proteomes" id="UP000583752">
    <property type="component" value="Unassembled WGS sequence"/>
</dbReference>
<dbReference type="Pfam" id="PF13365">
    <property type="entry name" value="Trypsin_2"/>
    <property type="match status" value="1"/>
</dbReference>
<keyword evidence="2" id="KW-1185">Reference proteome</keyword>
<dbReference type="InterPro" id="IPR009003">
    <property type="entry name" value="Peptidase_S1_PA"/>
</dbReference>
<dbReference type="RefSeq" id="WP_169464579.1">
    <property type="nucleotide sequence ID" value="NZ_JABBGG010000003.1"/>
</dbReference>
<evidence type="ECO:0000313" key="2">
    <source>
        <dbReference type="Proteomes" id="UP000583752"/>
    </source>
</evidence>
<name>A0A848HQJ1_9BURK</name>
<dbReference type="SUPFAM" id="SSF50494">
    <property type="entry name" value="Trypsin-like serine proteases"/>
    <property type="match status" value="1"/>
</dbReference>
<accession>A0A848HQJ1</accession>
<proteinExistence type="predicted"/>
<protein>
    <submittedName>
        <fullName evidence="1">Trypsin-like peptidase domain-containing protein</fullName>
    </submittedName>
</protein>
<dbReference type="AlphaFoldDB" id="A0A848HQJ1"/>